<protein>
    <recommendedName>
        <fullName evidence="3">Rx N-terminal domain-containing protein</fullName>
    </recommendedName>
</protein>
<organism evidence="1 2">
    <name type="scientific">Dovyalis caffra</name>
    <dbReference type="NCBI Taxonomy" id="77055"/>
    <lineage>
        <taxon>Eukaryota</taxon>
        <taxon>Viridiplantae</taxon>
        <taxon>Streptophyta</taxon>
        <taxon>Embryophyta</taxon>
        <taxon>Tracheophyta</taxon>
        <taxon>Spermatophyta</taxon>
        <taxon>Magnoliopsida</taxon>
        <taxon>eudicotyledons</taxon>
        <taxon>Gunneridae</taxon>
        <taxon>Pentapetalae</taxon>
        <taxon>rosids</taxon>
        <taxon>fabids</taxon>
        <taxon>Malpighiales</taxon>
        <taxon>Salicaceae</taxon>
        <taxon>Flacourtieae</taxon>
        <taxon>Dovyalis</taxon>
    </lineage>
</organism>
<sequence>MAGFLMITYIWEQTLMKVNSLEREEMSFPFRLGGLLAAVKGVLTDIQAMLQGVEERLLPTKLFLELHQHVDLLEVALERFAFMTIRDKVRLSIIDDSNVQHVSSIIRNHLDTVHRLLDRMRISLEEIRESDEFKKQEVGLSGLPLILHSEGCHKLISLLMPSVKTFTSLEYLRLEGFPDLLSIPDLQNLSLKGLAIKHCPNLAWIASLQHLTALEDLRIEVCPNLESIPSVGGLSAFRQLVIWVLKLKPVFL</sequence>
<evidence type="ECO:0008006" key="3">
    <source>
        <dbReference type="Google" id="ProtNLM"/>
    </source>
</evidence>
<gene>
    <name evidence="1" type="ORF">DCAF_LOCUS16295</name>
</gene>
<evidence type="ECO:0000313" key="2">
    <source>
        <dbReference type="Proteomes" id="UP001314170"/>
    </source>
</evidence>
<dbReference type="AlphaFoldDB" id="A0AAV1S040"/>
<dbReference type="EMBL" id="CAWUPB010001160">
    <property type="protein sequence ID" value="CAK7341459.1"/>
    <property type="molecule type" value="Genomic_DNA"/>
</dbReference>
<dbReference type="SUPFAM" id="SSF52058">
    <property type="entry name" value="L domain-like"/>
    <property type="match status" value="1"/>
</dbReference>
<evidence type="ECO:0000313" key="1">
    <source>
        <dbReference type="EMBL" id="CAK7341459.1"/>
    </source>
</evidence>
<dbReference type="InterPro" id="IPR032675">
    <property type="entry name" value="LRR_dom_sf"/>
</dbReference>
<name>A0AAV1S040_9ROSI</name>
<dbReference type="Gene3D" id="3.80.10.10">
    <property type="entry name" value="Ribonuclease Inhibitor"/>
    <property type="match status" value="1"/>
</dbReference>
<reference evidence="1 2" key="1">
    <citation type="submission" date="2024-01" db="EMBL/GenBank/DDBJ databases">
        <authorList>
            <person name="Waweru B."/>
        </authorList>
    </citation>
    <scope>NUCLEOTIDE SEQUENCE [LARGE SCALE GENOMIC DNA]</scope>
</reference>
<dbReference type="Proteomes" id="UP001314170">
    <property type="component" value="Unassembled WGS sequence"/>
</dbReference>
<accession>A0AAV1S040</accession>
<keyword evidence="2" id="KW-1185">Reference proteome</keyword>
<proteinExistence type="predicted"/>
<comment type="caution">
    <text evidence="1">The sequence shown here is derived from an EMBL/GenBank/DDBJ whole genome shotgun (WGS) entry which is preliminary data.</text>
</comment>